<evidence type="ECO:0000259" key="2">
    <source>
        <dbReference type="PROSITE" id="PS51852"/>
    </source>
</evidence>
<organism evidence="3 4">
    <name type="scientific">Haemaphysalis longicornis</name>
    <name type="common">Bush tick</name>
    <dbReference type="NCBI Taxonomy" id="44386"/>
    <lineage>
        <taxon>Eukaryota</taxon>
        <taxon>Metazoa</taxon>
        <taxon>Ecdysozoa</taxon>
        <taxon>Arthropoda</taxon>
        <taxon>Chelicerata</taxon>
        <taxon>Arachnida</taxon>
        <taxon>Acari</taxon>
        <taxon>Parasitiformes</taxon>
        <taxon>Ixodida</taxon>
        <taxon>Ixodoidea</taxon>
        <taxon>Ixodidae</taxon>
        <taxon>Haemaphysalinae</taxon>
        <taxon>Haemaphysalis</taxon>
    </lineage>
</organism>
<dbReference type="GO" id="GO:0008361">
    <property type="term" value="P:regulation of cell size"/>
    <property type="evidence" value="ECO:0007669"/>
    <property type="project" value="TreeGrafter"/>
</dbReference>
<dbReference type="InterPro" id="IPR051978">
    <property type="entry name" value="Rho-GAP_domain"/>
</dbReference>
<dbReference type="VEuPathDB" id="VectorBase:HLOH_053591"/>
<feature type="domain" description="PG1 pseudoGTPase" evidence="2">
    <location>
        <begin position="23"/>
        <end position="194"/>
    </location>
</feature>
<dbReference type="GO" id="GO:0005096">
    <property type="term" value="F:GTPase activator activity"/>
    <property type="evidence" value="ECO:0007669"/>
    <property type="project" value="TreeGrafter"/>
</dbReference>
<dbReference type="InterPro" id="IPR045786">
    <property type="entry name" value="RhoGAP_pG1_pG2"/>
</dbReference>
<dbReference type="PANTHER" id="PTHR46005">
    <property type="entry name" value="RHO GTPASE-ACTIVATING PROTEIN 190"/>
    <property type="match status" value="1"/>
</dbReference>
<dbReference type="Proteomes" id="UP000821853">
    <property type="component" value="Chromosome 3"/>
</dbReference>
<dbReference type="AlphaFoldDB" id="A0A9J6GAE9"/>
<proteinExistence type="predicted"/>
<evidence type="ECO:0000313" key="4">
    <source>
        <dbReference type="Proteomes" id="UP000821853"/>
    </source>
</evidence>
<dbReference type="InterPro" id="IPR039007">
    <property type="entry name" value="pG1"/>
</dbReference>
<feature type="region of interest" description="Disordered" evidence="1">
    <location>
        <begin position="154"/>
        <end position="207"/>
    </location>
</feature>
<protein>
    <recommendedName>
        <fullName evidence="2">PG1 pseudoGTPase domain-containing protein</fullName>
    </recommendedName>
</protein>
<accession>A0A9J6GAE9</accession>
<dbReference type="GO" id="GO:0005829">
    <property type="term" value="C:cytosol"/>
    <property type="evidence" value="ECO:0007669"/>
    <property type="project" value="TreeGrafter"/>
</dbReference>
<evidence type="ECO:0000313" key="3">
    <source>
        <dbReference type="EMBL" id="KAH9371488.1"/>
    </source>
</evidence>
<name>A0A9J6GAE9_HAELO</name>
<gene>
    <name evidence="3" type="ORF">HPB48_019791</name>
</gene>
<dbReference type="GO" id="GO:0007266">
    <property type="term" value="P:Rho protein signal transduction"/>
    <property type="evidence" value="ECO:0007669"/>
    <property type="project" value="TreeGrafter"/>
</dbReference>
<feature type="compositionally biased region" description="Low complexity" evidence="1">
    <location>
        <begin position="178"/>
        <end position="200"/>
    </location>
</feature>
<dbReference type="PANTHER" id="PTHR46005:SF4">
    <property type="entry name" value="RHO GTPASE-ACTIVATING PROTEIN 190"/>
    <property type="match status" value="1"/>
</dbReference>
<evidence type="ECO:0000256" key="1">
    <source>
        <dbReference type="SAM" id="MobiDB-lite"/>
    </source>
</evidence>
<dbReference type="EMBL" id="JABSTR010000005">
    <property type="protein sequence ID" value="KAH9371488.1"/>
    <property type="molecule type" value="Genomic_DNA"/>
</dbReference>
<dbReference type="Gene3D" id="1.10.10.1450">
    <property type="match status" value="1"/>
</dbReference>
<sequence length="266" mass="28689">MDGVIEQLLHRREAGTNGGGVLGANDRRLHLVVLGAGGSAQQVAQAMRQAHPQGFRLDDKAQYALDFRIIDGDVGLPHNLFRTEPHGCLCVYASQPELKYIRESLEKTLLANLEQEDRLPFHGLPLVMVFAGQGDFMREEGINRAKSLQCPFVDDGGEPGPRAAGAGAVRAGGEHRAAGGPASHLPGAARGRGAPAGPAADAVHDHASRRGIKCTTVEKKMNQFLQQRYAIKFCVKLGKNGAETLQILRTSFGGDVMKQRQTCTWH</sequence>
<comment type="caution">
    <text evidence="3">The sequence shown here is derived from an EMBL/GenBank/DDBJ whole genome shotgun (WGS) entry which is preliminary data.</text>
</comment>
<feature type="compositionally biased region" description="Low complexity" evidence="1">
    <location>
        <begin position="160"/>
        <end position="171"/>
    </location>
</feature>
<dbReference type="OrthoDB" id="9994905at2759"/>
<dbReference type="Pfam" id="PF19518">
    <property type="entry name" value="RhoGAP_pG1_pG2"/>
    <property type="match status" value="1"/>
</dbReference>
<dbReference type="CDD" id="cd22207">
    <property type="entry name" value="pseudoGTPaseD_p190RhoGAP"/>
    <property type="match status" value="1"/>
</dbReference>
<dbReference type="PROSITE" id="PS51852">
    <property type="entry name" value="PG1"/>
    <property type="match status" value="1"/>
</dbReference>
<reference evidence="3 4" key="1">
    <citation type="journal article" date="2020" name="Cell">
        <title>Large-Scale Comparative Analyses of Tick Genomes Elucidate Their Genetic Diversity and Vector Capacities.</title>
        <authorList>
            <consortium name="Tick Genome and Microbiome Consortium (TIGMIC)"/>
            <person name="Jia N."/>
            <person name="Wang J."/>
            <person name="Shi W."/>
            <person name="Du L."/>
            <person name="Sun Y."/>
            <person name="Zhan W."/>
            <person name="Jiang J.F."/>
            <person name="Wang Q."/>
            <person name="Zhang B."/>
            <person name="Ji P."/>
            <person name="Bell-Sakyi L."/>
            <person name="Cui X.M."/>
            <person name="Yuan T.T."/>
            <person name="Jiang B.G."/>
            <person name="Yang W.F."/>
            <person name="Lam T.T."/>
            <person name="Chang Q.C."/>
            <person name="Ding S.J."/>
            <person name="Wang X.J."/>
            <person name="Zhu J.G."/>
            <person name="Ruan X.D."/>
            <person name="Zhao L."/>
            <person name="Wei J.T."/>
            <person name="Ye R.Z."/>
            <person name="Que T.C."/>
            <person name="Du C.H."/>
            <person name="Zhou Y.H."/>
            <person name="Cheng J.X."/>
            <person name="Dai P.F."/>
            <person name="Guo W.B."/>
            <person name="Han X.H."/>
            <person name="Huang E.J."/>
            <person name="Li L.F."/>
            <person name="Wei W."/>
            <person name="Gao Y.C."/>
            <person name="Liu J.Z."/>
            <person name="Shao H.Z."/>
            <person name="Wang X."/>
            <person name="Wang C.C."/>
            <person name="Yang T.C."/>
            <person name="Huo Q.B."/>
            <person name="Li W."/>
            <person name="Chen H.Y."/>
            <person name="Chen S.E."/>
            <person name="Zhou L.G."/>
            <person name="Ni X.B."/>
            <person name="Tian J.H."/>
            <person name="Sheng Y."/>
            <person name="Liu T."/>
            <person name="Pan Y.S."/>
            <person name="Xia L.Y."/>
            <person name="Li J."/>
            <person name="Zhao F."/>
            <person name="Cao W.C."/>
        </authorList>
    </citation>
    <scope>NUCLEOTIDE SEQUENCE [LARGE SCALE GENOMIC DNA]</scope>
    <source>
        <strain evidence="3">HaeL-2018</strain>
    </source>
</reference>
<keyword evidence="4" id="KW-1185">Reference proteome</keyword>
<dbReference type="GO" id="GO:0050770">
    <property type="term" value="P:regulation of axonogenesis"/>
    <property type="evidence" value="ECO:0007669"/>
    <property type="project" value="TreeGrafter"/>
</dbReference>